<protein>
    <recommendedName>
        <fullName evidence="2">3-dehydroshikimate dehydratase</fullName>
        <shortName evidence="2">DSD</shortName>
        <ecNumber evidence="2">4.2.1.118</ecNumber>
    </recommendedName>
</protein>
<feature type="domain" description="VOC" evidence="3">
    <location>
        <begin position="641"/>
        <end position="760"/>
    </location>
</feature>
<dbReference type="Gene3D" id="3.30.360.10">
    <property type="entry name" value="Dihydrodipicolinate Reductase, domain 2"/>
    <property type="match status" value="1"/>
</dbReference>
<comment type="pathway">
    <text evidence="2">Aromatic compound metabolism; 3,4-dihydroxybenzoate biosynthesis.</text>
</comment>
<dbReference type="CDD" id="cd08342">
    <property type="entry name" value="HPPD_N_like"/>
    <property type="match status" value="1"/>
</dbReference>
<keyword evidence="1 2" id="KW-0479">Metal-binding</keyword>
<dbReference type="InterPro" id="IPR029068">
    <property type="entry name" value="Glyas_Bleomycin-R_OHBP_Dase"/>
</dbReference>
<dbReference type="Pfam" id="PF01408">
    <property type="entry name" value="GFO_IDH_MocA"/>
    <property type="match status" value="1"/>
</dbReference>
<comment type="caution">
    <text evidence="4">The sequence shown here is derived from an EMBL/GenBank/DDBJ whole genome shotgun (WGS) entry which is preliminary data.</text>
</comment>
<gene>
    <name evidence="4" type="ORF">ABIG07_003100</name>
</gene>
<dbReference type="SUPFAM" id="SSF54593">
    <property type="entry name" value="Glyoxalase/Bleomycin resistance protein/Dihydroxybiphenyl dioxygenase"/>
    <property type="match status" value="1"/>
</dbReference>
<dbReference type="EMBL" id="JBGBZJ010000003">
    <property type="protein sequence ID" value="MEY9454152.1"/>
    <property type="molecule type" value="Genomic_DNA"/>
</dbReference>
<evidence type="ECO:0000256" key="2">
    <source>
        <dbReference type="HAMAP-Rule" id="MF_02238"/>
    </source>
</evidence>
<comment type="cofactor">
    <cofactor evidence="2">
        <name>a divalent metal cation</name>
        <dbReference type="ChEBI" id="CHEBI:60240"/>
    </cofactor>
</comment>
<dbReference type="PANTHER" id="PTHR12110">
    <property type="entry name" value="HYDROXYPYRUVATE ISOMERASE"/>
    <property type="match status" value="1"/>
</dbReference>
<dbReference type="SUPFAM" id="SSF55347">
    <property type="entry name" value="Glyceraldehyde-3-phosphate dehydrogenase-like, C-terminal domain"/>
    <property type="match status" value="1"/>
</dbReference>
<name>A0ABV4FRD0_9BRAD</name>
<dbReference type="InterPro" id="IPR043700">
    <property type="entry name" value="DSD"/>
</dbReference>
<dbReference type="Pfam" id="PF22725">
    <property type="entry name" value="GFO_IDH_MocA_C3"/>
    <property type="match status" value="1"/>
</dbReference>
<dbReference type="Gene3D" id="3.40.50.720">
    <property type="entry name" value="NAD(P)-binding Rossmann-like Domain"/>
    <property type="match status" value="1"/>
</dbReference>
<proteinExistence type="inferred from homology"/>
<dbReference type="InterPro" id="IPR000683">
    <property type="entry name" value="Gfo/Idh/MocA-like_OxRdtase_N"/>
</dbReference>
<dbReference type="InterPro" id="IPR013022">
    <property type="entry name" value="Xyl_isomerase-like_TIM-brl"/>
</dbReference>
<dbReference type="Gene3D" id="3.20.20.150">
    <property type="entry name" value="Divalent-metal-dependent TIM barrel enzymes"/>
    <property type="match status" value="1"/>
</dbReference>
<comment type="similarity">
    <text evidence="2">Belongs to the bacterial two-domain DSD family.</text>
</comment>
<comment type="function">
    <text evidence="2">Catalyzes the conversion of 3-dehydroshikimate to protocatechuate (3,4-dihydroxybenzoate), a common intermediate of quinate and shikimate degradation pathways.</text>
</comment>
<accession>A0ABV4FRD0</accession>
<dbReference type="InterPro" id="IPR041736">
    <property type="entry name" value="4OHPhenylPyrv_dOase_N"/>
</dbReference>
<dbReference type="PROSITE" id="PS51819">
    <property type="entry name" value="VOC"/>
    <property type="match status" value="2"/>
</dbReference>
<keyword evidence="4" id="KW-0560">Oxidoreductase</keyword>
<comment type="catalytic activity">
    <reaction evidence="2">
        <text>3-dehydroshikimate = 3,4-dihydroxybenzoate + H2O</text>
        <dbReference type="Rhea" id="RHEA:24848"/>
        <dbReference type="ChEBI" id="CHEBI:15377"/>
        <dbReference type="ChEBI" id="CHEBI:16630"/>
        <dbReference type="ChEBI" id="CHEBI:36241"/>
        <dbReference type="EC" id="4.2.1.118"/>
    </reaction>
</comment>
<dbReference type="Pfam" id="PF14696">
    <property type="entry name" value="Glyoxalase_5"/>
    <property type="match status" value="1"/>
</dbReference>
<evidence type="ECO:0000313" key="4">
    <source>
        <dbReference type="EMBL" id="MEY9454152.1"/>
    </source>
</evidence>
<organism evidence="4 5">
    <name type="scientific">Bradyrhizobium ottawaense</name>
    <dbReference type="NCBI Taxonomy" id="931866"/>
    <lineage>
        <taxon>Bacteria</taxon>
        <taxon>Pseudomonadati</taxon>
        <taxon>Pseudomonadota</taxon>
        <taxon>Alphaproteobacteria</taxon>
        <taxon>Hyphomicrobiales</taxon>
        <taxon>Nitrobacteraceae</taxon>
        <taxon>Bradyrhizobium</taxon>
    </lineage>
</organism>
<dbReference type="EC" id="4.2.1.118" evidence="2"/>
<feature type="domain" description="VOC" evidence="3">
    <location>
        <begin position="783"/>
        <end position="932"/>
    </location>
</feature>
<feature type="binding site" evidence="2">
    <location>
        <position position="518"/>
    </location>
    <ligand>
        <name>a divalent metal cation</name>
        <dbReference type="ChEBI" id="CHEBI:60240"/>
        <note>catalytic</note>
    </ligand>
</feature>
<dbReference type="GO" id="GO:0051213">
    <property type="term" value="F:dioxygenase activity"/>
    <property type="evidence" value="ECO:0007669"/>
    <property type="project" value="UniProtKB-KW"/>
</dbReference>
<dbReference type="InterPro" id="IPR041735">
    <property type="entry name" value="4OHPhenylPyrv_dOase_C"/>
</dbReference>
<evidence type="ECO:0000259" key="3">
    <source>
        <dbReference type="PROSITE" id="PS51819"/>
    </source>
</evidence>
<dbReference type="InterPro" id="IPR036291">
    <property type="entry name" value="NAD(P)-bd_dom_sf"/>
</dbReference>
<dbReference type="Pfam" id="PF01261">
    <property type="entry name" value="AP_endonuc_2"/>
    <property type="match status" value="1"/>
</dbReference>
<dbReference type="InterPro" id="IPR036237">
    <property type="entry name" value="Xyl_isomerase-like_sf"/>
</dbReference>
<evidence type="ECO:0000256" key="1">
    <source>
        <dbReference type="ARBA" id="ARBA00022723"/>
    </source>
</evidence>
<dbReference type="SUPFAM" id="SSF51735">
    <property type="entry name" value="NAD(P)-binding Rossmann-fold domains"/>
    <property type="match status" value="1"/>
</dbReference>
<feature type="binding site" evidence="2">
    <location>
        <position position="487"/>
    </location>
    <ligand>
        <name>a divalent metal cation</name>
        <dbReference type="ChEBI" id="CHEBI:60240"/>
        <note>catalytic</note>
    </ligand>
</feature>
<feature type="binding site" evidence="2">
    <location>
        <position position="544"/>
    </location>
    <ligand>
        <name>a divalent metal cation</name>
        <dbReference type="ChEBI" id="CHEBI:60240"/>
        <note>catalytic</note>
    </ligand>
</feature>
<dbReference type="Proteomes" id="UP001565369">
    <property type="component" value="Unassembled WGS sequence"/>
</dbReference>
<dbReference type="Pfam" id="PF00903">
    <property type="entry name" value="Glyoxalase"/>
    <property type="match status" value="1"/>
</dbReference>
<dbReference type="SUPFAM" id="SSF51658">
    <property type="entry name" value="Xylose isomerase-like"/>
    <property type="match status" value="1"/>
</dbReference>
<feature type="binding site" evidence="2">
    <location>
        <position position="941"/>
    </location>
    <ligand>
        <name>Mg(2+)</name>
        <dbReference type="ChEBI" id="CHEBI:18420"/>
    </ligand>
</feature>
<dbReference type="InterPro" id="IPR004360">
    <property type="entry name" value="Glyas_Fos-R_dOase_dom"/>
</dbReference>
<keyword evidence="5" id="KW-1185">Reference proteome</keyword>
<sequence>MSARMRIAVAGAGLIGRRHAELIATSADCVLAGIADPSPAAKEFAQARNAPWHADHRALLEQEKPDGLIIASPNALHLPMALDCAEAGVPALIEKPVTDSVAAARRLCEAVKRSGVPMLVGHHRRHNSIIKAAREAIAAGKLGQLTAVAGLWLLKKPDDYFEIAWRREHGGGPLLINLIHDIDNLRFICGEIAEVQALTSNMVRGFAVEDTAGLLLRFANGALGTMTVSDATPAPWSWELTSGENAAYPKQDQPCYVFAGTRGSLSVPNMELWSYPQDPGWHVPLVREPVALSTYDPLVEQLRHFLAVIAGRERPLISVEDATATLAVVEAVSEAARTGRKVSPGADHGAGNMNKRSIATVSLSGALDEKLRAIASAGFDGVEIFENDLLSFGAGPRDIAKLCKDLNLGICAFQPFRDFEGMPEPQRARNFARAERKFDLMQELGTDLLLICSNVSPASLGGIDRAADDFRELGERAASRGLRVGYEALAWGRHVNDYRDAWEIVRRADHPAIGIILDSFHALAPGLPTRAMASIPGDKIFLVQLADAPKLELDILSWSRHFRSFPGQGDLPVGEFMAAIAATGYAGPLSLEIFNDQFRAGSAAQTALDGLRSLILLEDQLAPDWPRFAAEPLAPKAKSRGTGFIEFAVNETKASELARLLAQLGFRKSGAHRSKAVERWSQGKVELVINSETDGFAHSHYVTHGPGVCAIALDVDNAGLAMQRAEMLKARTFYQPVGPGELEIPAIHGVGGSLLYFLDQAGKNWDTDFEPVASDKGADALLAVDHIAQSMPYDEMLSWLLFYTGILDLKRLPQMEIADPRGLVQSQAIINADQSLRFVLNGSSANRTLPARFISEFFGSGVQHVAFSCRDIFATVAEMRKRGADFLDIPDNYYDDIEAKYDLAPELMAQLRANHILYDREGDGEFFQVYTHIFDERFFFEIVERRDYQGFGAANAGIRLAAQAREVRPASMPRV</sequence>
<dbReference type="InterPro" id="IPR055170">
    <property type="entry name" value="GFO_IDH_MocA-like_dom"/>
</dbReference>
<dbReference type="Gene3D" id="3.10.180.10">
    <property type="entry name" value="2,3-Dihydroxybiphenyl 1,2-Dioxygenase, domain 1"/>
    <property type="match status" value="2"/>
</dbReference>
<feature type="binding site" evidence="2">
    <location>
        <position position="864"/>
    </location>
    <ligand>
        <name>Mg(2+)</name>
        <dbReference type="ChEBI" id="CHEBI:18420"/>
    </ligand>
</feature>
<dbReference type="PANTHER" id="PTHR12110:SF21">
    <property type="entry name" value="XYLOSE ISOMERASE-LIKE TIM BARREL DOMAIN-CONTAINING PROTEIN"/>
    <property type="match status" value="1"/>
</dbReference>
<dbReference type="HAMAP" id="MF_02238">
    <property type="entry name" value="DSD"/>
    <property type="match status" value="1"/>
</dbReference>
<keyword evidence="2" id="KW-0456">Lyase</keyword>
<reference evidence="4 5" key="1">
    <citation type="submission" date="2024-07" db="EMBL/GenBank/DDBJ databases">
        <title>Genomic Encyclopedia of Type Strains, Phase V (KMG-V): Genome sequencing to study the core and pangenomes of soil and plant-associated prokaryotes.</title>
        <authorList>
            <person name="Whitman W."/>
        </authorList>
    </citation>
    <scope>NUCLEOTIDE SEQUENCE [LARGE SCALE GENOMIC DNA]</scope>
    <source>
        <strain evidence="4 5">USDA 152</strain>
    </source>
</reference>
<evidence type="ECO:0000313" key="5">
    <source>
        <dbReference type="Proteomes" id="UP001565369"/>
    </source>
</evidence>
<dbReference type="InterPro" id="IPR037523">
    <property type="entry name" value="VOC_core"/>
</dbReference>
<keyword evidence="4" id="KW-0223">Dioxygenase</keyword>
<feature type="binding site" evidence="2">
    <location>
        <position position="786"/>
    </location>
    <ligand>
        <name>Mg(2+)</name>
        <dbReference type="ChEBI" id="CHEBI:18420"/>
    </ligand>
</feature>
<feature type="binding site" evidence="2">
    <location>
        <position position="592"/>
    </location>
    <ligand>
        <name>a divalent metal cation</name>
        <dbReference type="ChEBI" id="CHEBI:60240"/>
        <note>catalytic</note>
    </ligand>
</feature>
<dbReference type="CDD" id="cd07250">
    <property type="entry name" value="HPPD_C_like"/>
    <property type="match status" value="1"/>
</dbReference>
<dbReference type="InterPro" id="IPR050312">
    <property type="entry name" value="IolE/XylAMocC-like"/>
</dbReference>